<keyword evidence="19" id="KW-1185">Reference proteome</keyword>
<dbReference type="RefSeq" id="WP_273612614.1">
    <property type="nucleotide sequence ID" value="NZ_CP117416.1"/>
</dbReference>
<feature type="domain" description="Histidine kinase" evidence="14">
    <location>
        <begin position="542"/>
        <end position="764"/>
    </location>
</feature>
<feature type="domain" description="PAS" evidence="16">
    <location>
        <begin position="37"/>
        <end position="86"/>
    </location>
</feature>
<dbReference type="GO" id="GO:0000155">
    <property type="term" value="F:phosphorelay sensor kinase activity"/>
    <property type="evidence" value="ECO:0007669"/>
    <property type="project" value="InterPro"/>
</dbReference>
<dbReference type="GO" id="GO:0005524">
    <property type="term" value="F:ATP binding"/>
    <property type="evidence" value="ECO:0007669"/>
    <property type="project" value="UniProtKB-KW"/>
</dbReference>
<dbReference type="InterPro" id="IPR003661">
    <property type="entry name" value="HisK_dim/P_dom"/>
</dbReference>
<dbReference type="CDD" id="cd00082">
    <property type="entry name" value="HisKA"/>
    <property type="match status" value="1"/>
</dbReference>
<keyword evidence="7" id="KW-0418">Kinase</keyword>
<dbReference type="Proteomes" id="UP001220509">
    <property type="component" value="Chromosome"/>
</dbReference>
<dbReference type="InterPro" id="IPR004358">
    <property type="entry name" value="Sig_transdc_His_kin-like_C"/>
</dbReference>
<dbReference type="InterPro" id="IPR005467">
    <property type="entry name" value="His_kinase_dom"/>
</dbReference>
<dbReference type="PROSITE" id="PS50112">
    <property type="entry name" value="PAS"/>
    <property type="match status" value="4"/>
</dbReference>
<dbReference type="SUPFAM" id="SSF55874">
    <property type="entry name" value="ATPase domain of HSP90 chaperone/DNA topoisomerase II/histidine kinase"/>
    <property type="match status" value="1"/>
</dbReference>
<dbReference type="PANTHER" id="PTHR43047:SF72">
    <property type="entry name" value="OSMOSENSING HISTIDINE PROTEIN KINASE SLN1"/>
    <property type="match status" value="1"/>
</dbReference>
<dbReference type="SUPFAM" id="SSF55785">
    <property type="entry name" value="PYP-like sensor domain (PAS domain)"/>
    <property type="match status" value="4"/>
</dbReference>
<evidence type="ECO:0000256" key="12">
    <source>
        <dbReference type="ARBA" id="ARBA00074306"/>
    </source>
</evidence>
<evidence type="ECO:0000256" key="13">
    <source>
        <dbReference type="PROSITE-ProRule" id="PRU00169"/>
    </source>
</evidence>
<dbReference type="GO" id="GO:0005886">
    <property type="term" value="C:plasma membrane"/>
    <property type="evidence" value="ECO:0007669"/>
    <property type="project" value="TreeGrafter"/>
</dbReference>
<dbReference type="FunFam" id="3.30.565.10:FF:000010">
    <property type="entry name" value="Sensor histidine kinase RcsC"/>
    <property type="match status" value="1"/>
</dbReference>
<name>A0AAX3LVT7_9BACL</name>
<dbReference type="EMBL" id="CP117416">
    <property type="protein sequence ID" value="WCT54062.1"/>
    <property type="molecule type" value="Genomic_DNA"/>
</dbReference>
<comment type="subunit">
    <text evidence="10">At low DSF concentrations, interacts with RpfF.</text>
</comment>
<feature type="modified residue" description="4-aspartylphosphate" evidence="13">
    <location>
        <position position="841"/>
    </location>
</feature>
<dbReference type="InterPro" id="IPR036890">
    <property type="entry name" value="HATPase_C_sf"/>
</dbReference>
<feature type="domain" description="PAS" evidence="16">
    <location>
        <begin position="398"/>
        <end position="453"/>
    </location>
</feature>
<dbReference type="Pfam" id="PF00989">
    <property type="entry name" value="PAS"/>
    <property type="match status" value="1"/>
</dbReference>
<reference evidence="18 19" key="1">
    <citation type="submission" date="2023-02" db="EMBL/GenBank/DDBJ databases">
        <title>Genome sequence of Paenibacillus kyungheensis KACC 18744.</title>
        <authorList>
            <person name="Kim S."/>
            <person name="Heo J."/>
            <person name="Kwon S.-W."/>
        </authorList>
    </citation>
    <scope>NUCLEOTIDE SEQUENCE [LARGE SCALE GENOMIC DNA]</scope>
    <source>
        <strain evidence="18 19">KACC 18744</strain>
    </source>
</reference>
<dbReference type="NCBIfam" id="TIGR00229">
    <property type="entry name" value="sensory_box"/>
    <property type="match status" value="4"/>
</dbReference>
<dbReference type="CDD" id="cd00130">
    <property type="entry name" value="PAS"/>
    <property type="match status" value="4"/>
</dbReference>
<dbReference type="SMART" id="SM00448">
    <property type="entry name" value="REC"/>
    <property type="match status" value="1"/>
</dbReference>
<evidence type="ECO:0000256" key="4">
    <source>
        <dbReference type="ARBA" id="ARBA00022553"/>
    </source>
</evidence>
<feature type="domain" description="PAC" evidence="17">
    <location>
        <begin position="346"/>
        <end position="397"/>
    </location>
</feature>
<dbReference type="Pfam" id="PF00072">
    <property type="entry name" value="Response_reg"/>
    <property type="match status" value="1"/>
</dbReference>
<keyword evidence="9" id="KW-0902">Two-component regulatory system</keyword>
<feature type="domain" description="PAC" evidence="17">
    <location>
        <begin position="221"/>
        <end position="273"/>
    </location>
</feature>
<dbReference type="SUPFAM" id="SSF47384">
    <property type="entry name" value="Homodimeric domain of signal transducing histidine kinase"/>
    <property type="match status" value="1"/>
</dbReference>
<dbReference type="CDD" id="cd16922">
    <property type="entry name" value="HATPase_EvgS-ArcB-TorS-like"/>
    <property type="match status" value="1"/>
</dbReference>
<dbReference type="Pfam" id="PF08447">
    <property type="entry name" value="PAS_3"/>
    <property type="match status" value="3"/>
</dbReference>
<evidence type="ECO:0000256" key="1">
    <source>
        <dbReference type="ARBA" id="ARBA00000085"/>
    </source>
</evidence>
<accession>A0AAX3LVT7</accession>
<feature type="domain" description="PAC" evidence="17">
    <location>
        <begin position="92"/>
        <end position="144"/>
    </location>
</feature>
<dbReference type="Pfam" id="PF02518">
    <property type="entry name" value="HATPase_c"/>
    <property type="match status" value="1"/>
</dbReference>
<dbReference type="FunFam" id="1.10.287.130:FF:000002">
    <property type="entry name" value="Two-component osmosensing histidine kinase"/>
    <property type="match status" value="1"/>
</dbReference>
<keyword evidence="8" id="KW-0067">ATP-binding</keyword>
<dbReference type="SMART" id="SM00387">
    <property type="entry name" value="HATPase_c"/>
    <property type="match status" value="1"/>
</dbReference>
<dbReference type="PANTHER" id="PTHR43047">
    <property type="entry name" value="TWO-COMPONENT HISTIDINE PROTEIN KINASE"/>
    <property type="match status" value="1"/>
</dbReference>
<dbReference type="SMART" id="SM00388">
    <property type="entry name" value="HisKA"/>
    <property type="match status" value="1"/>
</dbReference>
<evidence type="ECO:0000256" key="10">
    <source>
        <dbReference type="ARBA" id="ARBA00064003"/>
    </source>
</evidence>
<dbReference type="InterPro" id="IPR001789">
    <property type="entry name" value="Sig_transdc_resp-reg_receiver"/>
</dbReference>
<proteinExistence type="inferred from homology"/>
<dbReference type="Gene3D" id="3.30.450.20">
    <property type="entry name" value="PAS domain"/>
    <property type="match status" value="4"/>
</dbReference>
<dbReference type="SMART" id="SM00086">
    <property type="entry name" value="PAC"/>
    <property type="match status" value="4"/>
</dbReference>
<dbReference type="PROSITE" id="PS50109">
    <property type="entry name" value="HIS_KIN"/>
    <property type="match status" value="1"/>
</dbReference>
<dbReference type="AlphaFoldDB" id="A0AAX3LVT7"/>
<evidence type="ECO:0000259" key="15">
    <source>
        <dbReference type="PROSITE" id="PS50110"/>
    </source>
</evidence>
<dbReference type="CDD" id="cd17546">
    <property type="entry name" value="REC_hyHK_CKI1_RcsC-like"/>
    <property type="match status" value="1"/>
</dbReference>
<dbReference type="PROSITE" id="PS50110">
    <property type="entry name" value="RESPONSE_REGULATORY"/>
    <property type="match status" value="1"/>
</dbReference>
<comment type="catalytic activity">
    <reaction evidence="1">
        <text>ATP + protein L-histidine = ADP + protein N-phospho-L-histidine.</text>
        <dbReference type="EC" id="2.7.13.3"/>
    </reaction>
</comment>
<feature type="domain" description="PAS" evidence="16">
    <location>
        <begin position="145"/>
        <end position="217"/>
    </location>
</feature>
<dbReference type="InterPro" id="IPR013767">
    <property type="entry name" value="PAS_fold"/>
</dbReference>
<evidence type="ECO:0000313" key="19">
    <source>
        <dbReference type="Proteomes" id="UP001220509"/>
    </source>
</evidence>
<dbReference type="Gene3D" id="3.30.565.10">
    <property type="entry name" value="Histidine kinase-like ATPase, C-terminal domain"/>
    <property type="match status" value="1"/>
</dbReference>
<gene>
    <name evidence="18" type="ORF">PQ456_12685</name>
</gene>
<feature type="domain" description="Response regulatory" evidence="15">
    <location>
        <begin position="792"/>
        <end position="909"/>
    </location>
</feature>
<dbReference type="EC" id="2.7.13.3" evidence="3"/>
<evidence type="ECO:0000256" key="5">
    <source>
        <dbReference type="ARBA" id="ARBA00022679"/>
    </source>
</evidence>
<sequence length="920" mass="104998">MSEVTISTEEYERLLSNEKHYHNIINYSNDLISRHRIDKGSTYISMSNVAYEMMGYLPEELKGTSGFSYIHPDDVEQVIEHINMSLIISHYATAAYRILRKDGSYFWAESVCRYVYDEYGKEIEVLAVTRDITERKLIEEQLQQNEWQMRLITNHTSDFISRHKASDNLEYLYASPACKTLLGYEPEEMLGKDGLSYVHEEDVEKVRDYLISVQQVQVDPEAVIFRFRRKDGTYMWSETTCRYTYTDQGEFEYVVAVSRDITERREQEKRMRESESRYKSLFEHNPIGINALSMDGTYLSMNKSMEELLGYTNEDLRNKPFEPVAHPDDLAKTNYHFELAKKGETQTYEIRTFHKDGHIIEVHVTNVPIYVENEVVGVYGIINDITERNHYLAKIKNLSNQQELILNSVSEGIFGVDLEGNTTFINPAGSAMLGYDVDAMMNEYHLKQIEQSEPDGSPSLAGDTPILRSLSDGQPLYREEAVLWRQDNSSFLASYRVTPIIDNGERVGAVIVFQDRTEENEVIRAREVAEQADRAKSEFLAIISHELRTPMNGMIGMIELLFDTLETQEQREYAEIIMDSNNALLKILNELLDFSKIEAGRMELEYSEVSIQHLLDQVTDIFAMPVQEKKLFINTHIDPRLPSYLIGDEDRLRQVLINLVGNAVKFTDNGGVLISAHLKPQNNAQSIVIEFSVQDTGHGIPEDQQAKLFQPFSQIGTATNRRYGGTGLGLSICKKIIELMGGSIRVESNSNRGATFAFTLTLNAADYPEIPAAEQLLPVTPSVPSSLYGPLRILVAEDNATNQKVLLTILSKRGYQADLVENGAAAVEATNRKSYDLVFMDVNMPIMDGLEATRRIRQQHRHKPTPIIVAVTAFARKEEQLLCMESGMQDFVSKPLRITDIEAQLEKWSEYIRNHANDRK</sequence>
<dbReference type="InterPro" id="IPR013655">
    <property type="entry name" value="PAS_fold_3"/>
</dbReference>
<comment type="similarity">
    <text evidence="2">In the N-terminal section; belongs to the phytochrome family.</text>
</comment>
<evidence type="ECO:0000256" key="11">
    <source>
        <dbReference type="ARBA" id="ARBA00068150"/>
    </source>
</evidence>
<evidence type="ECO:0000256" key="6">
    <source>
        <dbReference type="ARBA" id="ARBA00022741"/>
    </source>
</evidence>
<evidence type="ECO:0000256" key="7">
    <source>
        <dbReference type="ARBA" id="ARBA00022777"/>
    </source>
</evidence>
<dbReference type="SMART" id="SM00091">
    <property type="entry name" value="PAS"/>
    <property type="match status" value="4"/>
</dbReference>
<dbReference type="Gene3D" id="3.40.50.2300">
    <property type="match status" value="1"/>
</dbReference>
<evidence type="ECO:0000259" key="17">
    <source>
        <dbReference type="PROSITE" id="PS50113"/>
    </source>
</evidence>
<evidence type="ECO:0000259" key="14">
    <source>
        <dbReference type="PROSITE" id="PS50109"/>
    </source>
</evidence>
<dbReference type="InterPro" id="IPR011006">
    <property type="entry name" value="CheY-like_superfamily"/>
</dbReference>
<dbReference type="InterPro" id="IPR000700">
    <property type="entry name" value="PAS-assoc_C"/>
</dbReference>
<evidence type="ECO:0000256" key="9">
    <source>
        <dbReference type="ARBA" id="ARBA00023012"/>
    </source>
</evidence>
<dbReference type="KEGG" id="pka:PQ456_12685"/>
<dbReference type="InterPro" id="IPR036097">
    <property type="entry name" value="HisK_dim/P_sf"/>
</dbReference>
<dbReference type="InterPro" id="IPR001610">
    <property type="entry name" value="PAC"/>
</dbReference>
<protein>
    <recommendedName>
        <fullName evidence="12">Circadian input-output histidine kinase CikA</fullName>
        <ecNumber evidence="3">2.7.13.3</ecNumber>
    </recommendedName>
    <alternativeName>
        <fullName evidence="11">Sensory/regulatory protein RpfC</fullName>
    </alternativeName>
</protein>
<organism evidence="18 19">
    <name type="scientific">Paenibacillus kyungheensis</name>
    <dbReference type="NCBI Taxonomy" id="1452732"/>
    <lineage>
        <taxon>Bacteria</taxon>
        <taxon>Bacillati</taxon>
        <taxon>Bacillota</taxon>
        <taxon>Bacilli</taxon>
        <taxon>Bacillales</taxon>
        <taxon>Paenibacillaceae</taxon>
        <taxon>Paenibacillus</taxon>
    </lineage>
</organism>
<evidence type="ECO:0000256" key="2">
    <source>
        <dbReference type="ARBA" id="ARBA00006402"/>
    </source>
</evidence>
<dbReference type="GO" id="GO:0006355">
    <property type="term" value="P:regulation of DNA-templated transcription"/>
    <property type="evidence" value="ECO:0007669"/>
    <property type="project" value="InterPro"/>
</dbReference>
<dbReference type="Pfam" id="PF00512">
    <property type="entry name" value="HisKA"/>
    <property type="match status" value="1"/>
</dbReference>
<dbReference type="InterPro" id="IPR003594">
    <property type="entry name" value="HATPase_dom"/>
</dbReference>
<dbReference type="PROSITE" id="PS50113">
    <property type="entry name" value="PAC"/>
    <property type="match status" value="3"/>
</dbReference>
<feature type="domain" description="PAS" evidence="16">
    <location>
        <begin position="274"/>
        <end position="344"/>
    </location>
</feature>
<dbReference type="SUPFAM" id="SSF52172">
    <property type="entry name" value="CheY-like"/>
    <property type="match status" value="1"/>
</dbReference>
<dbReference type="InterPro" id="IPR000014">
    <property type="entry name" value="PAS"/>
</dbReference>
<keyword evidence="5" id="KW-0808">Transferase</keyword>
<dbReference type="Gene3D" id="1.10.287.130">
    <property type="match status" value="1"/>
</dbReference>
<evidence type="ECO:0000313" key="18">
    <source>
        <dbReference type="EMBL" id="WCT54062.1"/>
    </source>
</evidence>
<evidence type="ECO:0000256" key="8">
    <source>
        <dbReference type="ARBA" id="ARBA00022840"/>
    </source>
</evidence>
<dbReference type="GO" id="GO:0009927">
    <property type="term" value="F:histidine phosphotransfer kinase activity"/>
    <property type="evidence" value="ECO:0007669"/>
    <property type="project" value="TreeGrafter"/>
</dbReference>
<evidence type="ECO:0000256" key="3">
    <source>
        <dbReference type="ARBA" id="ARBA00012438"/>
    </source>
</evidence>
<dbReference type="InterPro" id="IPR035965">
    <property type="entry name" value="PAS-like_dom_sf"/>
</dbReference>
<evidence type="ECO:0000259" key="16">
    <source>
        <dbReference type="PROSITE" id="PS50112"/>
    </source>
</evidence>
<keyword evidence="4 13" id="KW-0597">Phosphoprotein</keyword>
<dbReference type="PRINTS" id="PR00344">
    <property type="entry name" value="BCTRLSENSOR"/>
</dbReference>
<keyword evidence="6" id="KW-0547">Nucleotide-binding</keyword>